<dbReference type="Proteomes" id="UP000006028">
    <property type="component" value="Unassembled WGS sequence"/>
</dbReference>
<protein>
    <submittedName>
        <fullName evidence="1">Uncharacterized protein</fullName>
    </submittedName>
</protein>
<reference evidence="1 2" key="1">
    <citation type="submission" date="2010-08" db="EMBL/GenBank/DDBJ databases">
        <authorList>
            <person name="Weinstock G."/>
            <person name="Sodergren E."/>
            <person name="Clifton S."/>
            <person name="Fulton L."/>
            <person name="Fulton B."/>
            <person name="Courtney L."/>
            <person name="Fronick C."/>
            <person name="Harrison M."/>
            <person name="Strong C."/>
            <person name="Farmer C."/>
            <person name="Delahaunty K."/>
            <person name="Markovic C."/>
            <person name="Hall O."/>
            <person name="Minx P."/>
            <person name="Tomlinson C."/>
            <person name="Mitreva M."/>
            <person name="Hou S."/>
            <person name="Chen J."/>
            <person name="Wollam A."/>
            <person name="Pepin K.H."/>
            <person name="Johnson M."/>
            <person name="Bhonagiri V."/>
            <person name="Zhang X."/>
            <person name="Suruliraj S."/>
            <person name="Warren W."/>
            <person name="Chinwalla A."/>
            <person name="Mardis E.R."/>
            <person name="Wilson R.K."/>
        </authorList>
    </citation>
    <scope>NUCLEOTIDE SEQUENCE [LARGE SCALE GENOMIC DNA]</scope>
    <source>
        <strain evidence="1 2">KLE1255</strain>
    </source>
</reference>
<dbReference type="HOGENOM" id="CLU_3110957_0_0_9"/>
<name>E2ZNG2_9FIRM</name>
<sequence>SARREISRRALLIYYMFYCMHATTIPAHHEGNGFGLLFLVQVLKSFLFYT</sequence>
<dbReference type="AlphaFoldDB" id="E2ZNG2"/>
<accession>E2ZNG2</accession>
<organism evidence="1 2">
    <name type="scientific">Faecalibacterium cf. prausnitzii KLE1255</name>
    <dbReference type="NCBI Taxonomy" id="748224"/>
    <lineage>
        <taxon>Bacteria</taxon>
        <taxon>Bacillati</taxon>
        <taxon>Bacillota</taxon>
        <taxon>Clostridia</taxon>
        <taxon>Eubacteriales</taxon>
        <taxon>Oscillospiraceae</taxon>
        <taxon>Faecalibacterium</taxon>
    </lineage>
</organism>
<evidence type="ECO:0000313" key="1">
    <source>
        <dbReference type="EMBL" id="EFQ05206.1"/>
    </source>
</evidence>
<gene>
    <name evidence="1" type="ORF">HMPREF9436_03230</name>
</gene>
<dbReference type="EMBL" id="AECU01000245">
    <property type="protein sequence ID" value="EFQ05206.1"/>
    <property type="molecule type" value="Genomic_DNA"/>
</dbReference>
<comment type="caution">
    <text evidence="1">The sequence shown here is derived from an EMBL/GenBank/DDBJ whole genome shotgun (WGS) entry which is preliminary data.</text>
</comment>
<evidence type="ECO:0000313" key="2">
    <source>
        <dbReference type="Proteomes" id="UP000006028"/>
    </source>
</evidence>
<proteinExistence type="predicted"/>
<feature type="non-terminal residue" evidence="1">
    <location>
        <position position="1"/>
    </location>
</feature>